<dbReference type="AlphaFoldDB" id="A0A1I7N1I4"/>
<evidence type="ECO:0000256" key="1">
    <source>
        <dbReference type="SAM" id="Phobius"/>
    </source>
</evidence>
<sequence length="213" mass="25318">MLRLRIHPPWLPRLINRILMHHLIWGCYFFFDVLAFLLFKPLHLSGWIILALPLMMLHFYTAGRIYNQWRNKQLFPFARYRFTSILSAFALIVLFFVWKFYTPYALIGWIHLFSAIIAIANGWLEWKALHQDELIFTDETIQIPDQWKSIKIPWEKIASAVVKDDVLTLQLTDERWWQWEIGPGQDAAIAELMQVLRAHLPKTPDNHTSFSKS</sequence>
<evidence type="ECO:0000313" key="3">
    <source>
        <dbReference type="Proteomes" id="UP000199537"/>
    </source>
</evidence>
<keyword evidence="1" id="KW-1133">Transmembrane helix</keyword>
<dbReference type="EMBL" id="FPCJ01000001">
    <property type="protein sequence ID" value="SFV28529.1"/>
    <property type="molecule type" value="Genomic_DNA"/>
</dbReference>
<organism evidence="2 3">
    <name type="scientific">Thermoflavifilum thermophilum</name>
    <dbReference type="NCBI Taxonomy" id="1393122"/>
    <lineage>
        <taxon>Bacteria</taxon>
        <taxon>Pseudomonadati</taxon>
        <taxon>Bacteroidota</taxon>
        <taxon>Chitinophagia</taxon>
        <taxon>Chitinophagales</taxon>
        <taxon>Chitinophagaceae</taxon>
        <taxon>Thermoflavifilum</taxon>
    </lineage>
</organism>
<name>A0A1I7N1I4_9BACT</name>
<proteinExistence type="predicted"/>
<keyword evidence="1" id="KW-0812">Transmembrane</keyword>
<feature type="transmembrane region" description="Helical" evidence="1">
    <location>
        <begin position="45"/>
        <end position="66"/>
    </location>
</feature>
<keyword evidence="3" id="KW-1185">Reference proteome</keyword>
<feature type="transmembrane region" description="Helical" evidence="1">
    <location>
        <begin position="78"/>
        <end position="98"/>
    </location>
</feature>
<feature type="transmembrane region" description="Helical" evidence="1">
    <location>
        <begin position="104"/>
        <end position="124"/>
    </location>
</feature>
<keyword evidence="1" id="KW-0472">Membrane</keyword>
<feature type="transmembrane region" description="Helical" evidence="1">
    <location>
        <begin position="20"/>
        <end position="39"/>
    </location>
</feature>
<dbReference type="RefSeq" id="WP_143103923.1">
    <property type="nucleotide sequence ID" value="NZ_FPCJ01000001.1"/>
</dbReference>
<accession>A0A1I7N1I4</accession>
<evidence type="ECO:0000313" key="2">
    <source>
        <dbReference type="EMBL" id="SFV28529.1"/>
    </source>
</evidence>
<gene>
    <name evidence="2" type="ORF">SAMN05660895_0352</name>
</gene>
<dbReference type="STRING" id="1393122.SAMN05660895_0352"/>
<dbReference type="OrthoDB" id="3252032at2"/>
<protein>
    <submittedName>
        <fullName evidence="2">Uncharacterized protein</fullName>
    </submittedName>
</protein>
<reference evidence="3" key="1">
    <citation type="submission" date="2016-10" db="EMBL/GenBank/DDBJ databases">
        <authorList>
            <person name="Varghese N."/>
            <person name="Submissions S."/>
        </authorList>
    </citation>
    <scope>NUCLEOTIDE SEQUENCE [LARGE SCALE GENOMIC DNA]</scope>
    <source>
        <strain evidence="3">DSM 14807</strain>
    </source>
</reference>
<dbReference type="Proteomes" id="UP000199537">
    <property type="component" value="Unassembled WGS sequence"/>
</dbReference>